<keyword evidence="1" id="KW-0472">Membrane</keyword>
<accession>A0A6M9PMU2</accession>
<keyword evidence="1" id="KW-0812">Transmembrane</keyword>
<dbReference type="EMBL" id="CP028940">
    <property type="protein sequence ID" value="QKM60097.1"/>
    <property type="molecule type" value="Genomic_DNA"/>
</dbReference>
<dbReference type="KEGG" id="pard:DN92_03050"/>
<keyword evidence="4" id="KW-1185">Reference proteome</keyword>
<dbReference type="InterPro" id="IPR028087">
    <property type="entry name" value="Tad_N"/>
</dbReference>
<dbReference type="AlphaFoldDB" id="A0A6M9PMU2"/>
<dbReference type="RefSeq" id="WP_173959869.1">
    <property type="nucleotide sequence ID" value="NZ_CBCSCC010000012.1"/>
</dbReference>
<dbReference type="Pfam" id="PF13400">
    <property type="entry name" value="Tad"/>
    <property type="match status" value="1"/>
</dbReference>
<protein>
    <recommendedName>
        <fullName evidence="2">Putative Flp pilus-assembly TadG-like N-terminal domain-containing protein</fullName>
    </recommendedName>
</protein>
<name>A0A6M9PMU2_9BURK</name>
<feature type="transmembrane region" description="Helical" evidence="1">
    <location>
        <begin position="12"/>
        <end position="36"/>
    </location>
</feature>
<organism evidence="3 4">
    <name type="scientific">Polynucleobacter arcticus</name>
    <dbReference type="NCBI Taxonomy" id="1743165"/>
    <lineage>
        <taxon>Bacteria</taxon>
        <taxon>Pseudomonadati</taxon>
        <taxon>Pseudomonadota</taxon>
        <taxon>Betaproteobacteria</taxon>
        <taxon>Burkholderiales</taxon>
        <taxon>Burkholderiaceae</taxon>
        <taxon>Polynucleobacter</taxon>
    </lineage>
</organism>
<sequence length="414" mass="43232">MSKAKNQENGSVAVIFALCLIPLIFFLAFIVDLGYLRIQKALAQDTADAVAIGCVLSNQQTPGSCVTTSSATAFSSLIPSGFNVSIDTITCPANPPGLDNCLQATAIYSWTPFFSKFVGKNILGVSANSKVGGYASAPCLLALNATGNFYSAGNGSAGIYLDVGGGGKVATACGVGVKGSNSAYQINVNTGTLDASAGYNYIRLESPYRTGGNTSNILPSITQASSIKNPHRVFDNIVSSLPAVTGQQQSFQGGTATLNPGSYYGIRAQGGSLVLNPGVYYIGDGGIDFRNTMVTATNVAIINQSSSGGSITIKDDTKIQWTAPTSGDYKGMILIQHASNRNTVEIMHNPSLSTFDGNLYLPGAPFYLHPNNSTSSSPGIGSTVADTFFITNGYYKFNAIKATKYYSTEVKSLP</sequence>
<evidence type="ECO:0000256" key="1">
    <source>
        <dbReference type="SAM" id="Phobius"/>
    </source>
</evidence>
<gene>
    <name evidence="3" type="ORF">DN92_03050</name>
</gene>
<proteinExistence type="predicted"/>
<reference evidence="3 4" key="1">
    <citation type="submission" date="2018-04" db="EMBL/GenBank/DDBJ databases">
        <title>Polynucleobacter sp. UK-Long2-W17 genome.</title>
        <authorList>
            <person name="Hahn M.W."/>
        </authorList>
    </citation>
    <scope>NUCLEOTIDE SEQUENCE [LARGE SCALE GENOMIC DNA]</scope>
    <source>
        <strain evidence="3 4">UK-Long2-W17</strain>
    </source>
</reference>
<evidence type="ECO:0000313" key="3">
    <source>
        <dbReference type="EMBL" id="QKM60097.1"/>
    </source>
</evidence>
<dbReference type="Proteomes" id="UP000501090">
    <property type="component" value="Chromosome"/>
</dbReference>
<evidence type="ECO:0000259" key="2">
    <source>
        <dbReference type="Pfam" id="PF13400"/>
    </source>
</evidence>
<evidence type="ECO:0000313" key="4">
    <source>
        <dbReference type="Proteomes" id="UP000501090"/>
    </source>
</evidence>
<feature type="domain" description="Putative Flp pilus-assembly TadG-like N-terminal" evidence="2">
    <location>
        <begin position="10"/>
        <end position="51"/>
    </location>
</feature>
<keyword evidence="1" id="KW-1133">Transmembrane helix</keyword>